<dbReference type="Proteomes" id="UP000006852">
    <property type="component" value="Chromosome"/>
</dbReference>
<evidence type="ECO:0000313" key="14">
    <source>
        <dbReference type="Proteomes" id="UP000006852"/>
    </source>
</evidence>
<dbReference type="CDD" id="cd06225">
    <property type="entry name" value="HAMP"/>
    <property type="match status" value="1"/>
</dbReference>
<keyword evidence="6 10" id="KW-0472">Membrane</keyword>
<feature type="transmembrane region" description="Helical" evidence="10">
    <location>
        <begin position="15"/>
        <end position="37"/>
    </location>
</feature>
<dbReference type="Pfam" id="PF00672">
    <property type="entry name" value="HAMP"/>
    <property type="match status" value="1"/>
</dbReference>
<dbReference type="GO" id="GO:0006935">
    <property type="term" value="P:chemotaxis"/>
    <property type="evidence" value="ECO:0007669"/>
    <property type="project" value="UniProtKB-KW"/>
</dbReference>
<dbReference type="PROSITE" id="PS50885">
    <property type="entry name" value="HAMP"/>
    <property type="match status" value="1"/>
</dbReference>
<dbReference type="Pfam" id="PF02743">
    <property type="entry name" value="dCache_1"/>
    <property type="match status" value="1"/>
</dbReference>
<evidence type="ECO:0000256" key="5">
    <source>
        <dbReference type="ARBA" id="ARBA00022989"/>
    </source>
</evidence>
<protein>
    <submittedName>
        <fullName evidence="13">Methyl-accepting chemotaxis sensory transducer with Cache sensor</fullName>
    </submittedName>
</protein>
<evidence type="ECO:0000256" key="7">
    <source>
        <dbReference type="ARBA" id="ARBA00023224"/>
    </source>
</evidence>
<comment type="similarity">
    <text evidence="8">Belongs to the methyl-accepting chemotaxis (MCP) protein family.</text>
</comment>
<dbReference type="Gene3D" id="6.10.340.10">
    <property type="match status" value="1"/>
</dbReference>
<dbReference type="SUPFAM" id="SSF58104">
    <property type="entry name" value="Methyl-accepting chemotaxis protein (MCP) signaling domain"/>
    <property type="match status" value="2"/>
</dbReference>
<keyword evidence="14" id="KW-1185">Reference proteome</keyword>
<dbReference type="Pfam" id="PF00015">
    <property type="entry name" value="MCPsignal"/>
    <property type="match status" value="1"/>
</dbReference>
<evidence type="ECO:0000259" key="12">
    <source>
        <dbReference type="PROSITE" id="PS50885"/>
    </source>
</evidence>
<dbReference type="EMBL" id="CP002631">
    <property type="protein sequence ID" value="AEB14475.1"/>
    <property type="molecule type" value="Genomic_DNA"/>
</dbReference>
<feature type="domain" description="Methyl-accepting transducer" evidence="11">
    <location>
        <begin position="416"/>
        <end position="638"/>
    </location>
</feature>
<dbReference type="AlphaFoldDB" id="F2NVN8"/>
<evidence type="ECO:0000256" key="9">
    <source>
        <dbReference type="PROSITE-ProRule" id="PRU00284"/>
    </source>
</evidence>
<reference evidence="13 14" key="1">
    <citation type="journal article" date="2011" name="Stand. Genomic Sci.">
        <title>Complete genome sequence of Treponema succinifaciens type strain (6091).</title>
        <authorList>
            <person name="Han C."/>
            <person name="Gronow S."/>
            <person name="Teshima H."/>
            <person name="Lapidus A."/>
            <person name="Nolan M."/>
            <person name="Lucas S."/>
            <person name="Hammon N."/>
            <person name="Deshpande S."/>
            <person name="Cheng J.F."/>
            <person name="Zeytun A."/>
            <person name="Tapia R."/>
            <person name="Goodwin L."/>
            <person name="Pitluck S."/>
            <person name="Liolios K."/>
            <person name="Pagani I."/>
            <person name="Ivanova N."/>
            <person name="Mavromatis K."/>
            <person name="Mikhailova N."/>
            <person name="Huntemann M."/>
            <person name="Pati A."/>
            <person name="Chen A."/>
            <person name="Palaniappan K."/>
            <person name="Land M."/>
            <person name="Hauser L."/>
            <person name="Brambilla E.M."/>
            <person name="Rohde M."/>
            <person name="Goker M."/>
            <person name="Woyke T."/>
            <person name="Bristow J."/>
            <person name="Eisen J.A."/>
            <person name="Markowitz V."/>
            <person name="Hugenholtz P."/>
            <person name="Kyrpides N.C."/>
            <person name="Klenk H.P."/>
            <person name="Detter J.C."/>
        </authorList>
    </citation>
    <scope>NUCLEOTIDE SEQUENCE [LARGE SCALE GENOMIC DNA]</scope>
    <source>
        <strain evidence="14">ATCC 33096 / DSM 2489 / 6091</strain>
    </source>
</reference>
<dbReference type="STRING" id="869209.Tresu_1575"/>
<evidence type="ECO:0000256" key="4">
    <source>
        <dbReference type="ARBA" id="ARBA00022692"/>
    </source>
</evidence>
<dbReference type="SMART" id="SM00283">
    <property type="entry name" value="MA"/>
    <property type="match status" value="1"/>
</dbReference>
<dbReference type="Gene3D" id="1.10.287.950">
    <property type="entry name" value="Methyl-accepting chemotaxis protein"/>
    <property type="match status" value="1"/>
</dbReference>
<dbReference type="InterPro" id="IPR033479">
    <property type="entry name" value="dCache_1"/>
</dbReference>
<dbReference type="InterPro" id="IPR004089">
    <property type="entry name" value="MCPsignal_dom"/>
</dbReference>
<dbReference type="PANTHER" id="PTHR32089:SF112">
    <property type="entry name" value="LYSOZYME-LIKE PROTEIN-RELATED"/>
    <property type="match status" value="1"/>
</dbReference>
<organism evidence="13 14">
    <name type="scientific">Treponema succinifaciens (strain ATCC 33096 / DSM 2489 / 6091)</name>
    <dbReference type="NCBI Taxonomy" id="869209"/>
    <lineage>
        <taxon>Bacteria</taxon>
        <taxon>Pseudomonadati</taxon>
        <taxon>Spirochaetota</taxon>
        <taxon>Spirochaetia</taxon>
        <taxon>Spirochaetales</taxon>
        <taxon>Treponemataceae</taxon>
        <taxon>Treponema</taxon>
    </lineage>
</organism>
<proteinExistence type="inferred from homology"/>
<evidence type="ECO:0000256" key="10">
    <source>
        <dbReference type="SAM" id="Phobius"/>
    </source>
</evidence>
<sequence>MGENTSSNTEKRKSLVFRLVLFTGISIVFFNFLQIIITGEITKKSVLEDSANDYGVVVNAYSQVISEKIDAYYHAMNFYVNSDVAQDGSLAEMREWLVSHADHRIAEFDYIMLCGPDGIAYTDTGKRTDISDRPYFKAIMQDGKERFIDDPVVSRTTGQSVLHVTRAIVRNGKNIGLFAGVMQSKYIGEIISNIKVGNTGYPFVLADDGTVISHPNRDWINNRNFLTGYSKGHEDMGELAKRMVSRETGHAWIKGIYDDLEFITFMPVEGTSWSMAVSIQQKEIYSSITSIMGQMTWLSIISAILLVSISGFLVYRAIRPLNKLDYAITKIASGNADLTQRIEINSDNEIGFVVKGFNKFVGKLQEIISDVKNSKNELSSAGEVLEESTQNTSSAITQILANIDSVRNQIVSQSSSVEETAGAVNEIASNISSLERMIENQTAGVSQASAAVEQMIGNISSVNQSVDKMASSFSELQSDAQNGFSKQQVVNEQIEKIEKQSAMLQEANAAISSIASQTNLLAMNAAIEAAHAGEAGKGFSVVADEIRKLSETSTSQSKTIGDQLNNIRESIDEVVASSAESSSAFENVSKKIKDTDQLVVQIKSAMEEQTEGSKQINEALHSMNDSSSEVRNASSEMSAGNQAILEEVKRLQDATMVMKESMDEMAVGAKKINETYAALSEISSKVKGSISDIADQIDRFKV</sequence>
<evidence type="ECO:0000256" key="3">
    <source>
        <dbReference type="ARBA" id="ARBA00022500"/>
    </source>
</evidence>
<name>F2NVN8_TRES6</name>
<evidence type="ECO:0000259" key="11">
    <source>
        <dbReference type="PROSITE" id="PS50111"/>
    </source>
</evidence>
<keyword evidence="2" id="KW-1003">Cell membrane</keyword>
<dbReference type="eggNOG" id="COG0840">
    <property type="taxonomic scope" value="Bacteria"/>
</dbReference>
<keyword evidence="3" id="KW-0145">Chemotaxis</keyword>
<keyword evidence="7 9" id="KW-0807">Transducer</keyword>
<dbReference type="CDD" id="cd12912">
    <property type="entry name" value="PDC2_MCP_like"/>
    <property type="match status" value="1"/>
</dbReference>
<evidence type="ECO:0000256" key="8">
    <source>
        <dbReference type="ARBA" id="ARBA00029447"/>
    </source>
</evidence>
<dbReference type="KEGG" id="tsu:Tresu_1575"/>
<feature type="transmembrane region" description="Helical" evidence="10">
    <location>
        <begin position="295"/>
        <end position="315"/>
    </location>
</feature>
<accession>F2NVN8</accession>
<evidence type="ECO:0000256" key="1">
    <source>
        <dbReference type="ARBA" id="ARBA00004651"/>
    </source>
</evidence>
<dbReference type="GeneID" id="302998734"/>
<dbReference type="OrthoDB" id="369343at2"/>
<dbReference type="HOGENOM" id="CLU_000445_107_19_12"/>
<evidence type="ECO:0000256" key="2">
    <source>
        <dbReference type="ARBA" id="ARBA00022475"/>
    </source>
</evidence>
<dbReference type="GO" id="GO:0005886">
    <property type="term" value="C:plasma membrane"/>
    <property type="evidence" value="ECO:0007669"/>
    <property type="project" value="UniProtKB-SubCell"/>
</dbReference>
<dbReference type="Gene3D" id="3.30.450.20">
    <property type="entry name" value="PAS domain"/>
    <property type="match status" value="1"/>
</dbReference>
<dbReference type="SMART" id="SM00304">
    <property type="entry name" value="HAMP"/>
    <property type="match status" value="1"/>
</dbReference>
<dbReference type="InterPro" id="IPR003660">
    <property type="entry name" value="HAMP_dom"/>
</dbReference>
<feature type="domain" description="HAMP" evidence="12">
    <location>
        <begin position="315"/>
        <end position="369"/>
    </location>
</feature>
<keyword evidence="5 10" id="KW-1133">Transmembrane helix</keyword>
<dbReference type="GO" id="GO:0007165">
    <property type="term" value="P:signal transduction"/>
    <property type="evidence" value="ECO:0007669"/>
    <property type="project" value="UniProtKB-KW"/>
</dbReference>
<keyword evidence="4 10" id="KW-0812">Transmembrane</keyword>
<dbReference type="CDD" id="cd12914">
    <property type="entry name" value="PDC1_DGC_like"/>
    <property type="match status" value="1"/>
</dbReference>
<gene>
    <name evidence="13" type="ordered locus">Tresu_1575</name>
</gene>
<dbReference type="PROSITE" id="PS50111">
    <property type="entry name" value="CHEMOTAXIS_TRANSDUC_2"/>
    <property type="match status" value="1"/>
</dbReference>
<evidence type="ECO:0000313" key="13">
    <source>
        <dbReference type="EMBL" id="AEB14475.1"/>
    </source>
</evidence>
<evidence type="ECO:0000256" key="6">
    <source>
        <dbReference type="ARBA" id="ARBA00023136"/>
    </source>
</evidence>
<comment type="subcellular location">
    <subcellularLocation>
        <location evidence="1">Cell membrane</location>
        <topology evidence="1">Multi-pass membrane protein</topology>
    </subcellularLocation>
</comment>
<dbReference type="RefSeq" id="WP_013701757.1">
    <property type="nucleotide sequence ID" value="NC_015385.1"/>
</dbReference>
<dbReference type="PANTHER" id="PTHR32089">
    <property type="entry name" value="METHYL-ACCEPTING CHEMOTAXIS PROTEIN MCPB"/>
    <property type="match status" value="1"/>
</dbReference>
<reference evidence="14" key="2">
    <citation type="submission" date="2011-04" db="EMBL/GenBank/DDBJ databases">
        <title>The complete genome of chromosome of Treponema succinifaciens DSM 2489.</title>
        <authorList>
            <person name="Lucas S."/>
            <person name="Copeland A."/>
            <person name="Lapidus A."/>
            <person name="Bruce D."/>
            <person name="Goodwin L."/>
            <person name="Pitluck S."/>
            <person name="Peters L."/>
            <person name="Kyrpides N."/>
            <person name="Mavromatis K."/>
            <person name="Ivanova N."/>
            <person name="Ovchinnikova G."/>
            <person name="Teshima H."/>
            <person name="Detter J.C."/>
            <person name="Tapia R."/>
            <person name="Han C."/>
            <person name="Land M."/>
            <person name="Hauser L."/>
            <person name="Markowitz V."/>
            <person name="Cheng J.-F."/>
            <person name="Hugenholtz P."/>
            <person name="Woyke T."/>
            <person name="Wu D."/>
            <person name="Gronow S."/>
            <person name="Wellnitz S."/>
            <person name="Brambilla E."/>
            <person name="Klenk H.-P."/>
            <person name="Eisen J.A."/>
        </authorList>
    </citation>
    <scope>NUCLEOTIDE SEQUENCE [LARGE SCALE GENOMIC DNA]</scope>
    <source>
        <strain evidence="14">ATCC 33096 / DSM 2489 / 6091</strain>
    </source>
</reference>